<accession>A0AA40BDG7</accession>
<dbReference type="SUPFAM" id="SSF48452">
    <property type="entry name" value="TPR-like"/>
    <property type="match status" value="1"/>
</dbReference>
<dbReference type="Proteomes" id="UP001172102">
    <property type="component" value="Unassembled WGS sequence"/>
</dbReference>
<evidence type="ECO:0000256" key="2">
    <source>
        <dbReference type="ARBA" id="ARBA00022803"/>
    </source>
</evidence>
<evidence type="ECO:0000313" key="5">
    <source>
        <dbReference type="EMBL" id="KAK0732225.1"/>
    </source>
</evidence>
<evidence type="ECO:0000256" key="1">
    <source>
        <dbReference type="ARBA" id="ARBA00022737"/>
    </source>
</evidence>
<dbReference type="PROSITE" id="PS50005">
    <property type="entry name" value="TPR"/>
    <property type="match status" value="1"/>
</dbReference>
<dbReference type="InterPro" id="IPR019734">
    <property type="entry name" value="TPR_rpt"/>
</dbReference>
<dbReference type="AlphaFoldDB" id="A0AA40BDG7"/>
<evidence type="ECO:0000313" key="6">
    <source>
        <dbReference type="Proteomes" id="UP001172102"/>
    </source>
</evidence>
<feature type="compositionally biased region" description="Polar residues" evidence="4">
    <location>
        <begin position="756"/>
        <end position="765"/>
    </location>
</feature>
<keyword evidence="6" id="KW-1185">Reference proteome</keyword>
<comment type="caution">
    <text evidence="5">The sequence shown here is derived from an EMBL/GenBank/DDBJ whole genome shotgun (WGS) entry which is preliminary data.</text>
</comment>
<feature type="region of interest" description="Disordered" evidence="4">
    <location>
        <begin position="45"/>
        <end position="73"/>
    </location>
</feature>
<proteinExistence type="predicted"/>
<keyword evidence="2 3" id="KW-0802">TPR repeat</keyword>
<keyword evidence="1" id="KW-0677">Repeat</keyword>
<dbReference type="PANTHER" id="PTHR16193">
    <property type="entry name" value="TETRATRICOPEPTIDE REPEAT PROTEIN 27"/>
    <property type="match status" value="1"/>
</dbReference>
<feature type="compositionally biased region" description="Basic and acidic residues" evidence="4">
    <location>
        <begin position="745"/>
        <end position="754"/>
    </location>
</feature>
<name>A0AA40BDG7_9PEZI</name>
<feature type="region of interest" description="Disordered" evidence="4">
    <location>
        <begin position="745"/>
        <end position="785"/>
    </location>
</feature>
<sequence>MATSQDTLGDQLLAGRYVDVLCSDRAQTLIKEFVGGVLASNNTTTATTATTTTENGHVQNGARHQPQNDEHQNKDSVAVGLAAFNAFLQTNVTGPVLDSLCRVEGQFIGAAPGLGTTTLHQVRHACFRSLDVDGVSVYPHIPCIELFCLARWVFAGAVSGDYGGLEGEAGASRSLAWLRLRADAWLFKLLTQPSLGAGSVFVKSAQWSDVPSLQAGVDKGLKDVERVLFAEGGRWSQEEKAMWLVEKANVFIMLGQGNEAKEELARAREMSGFVYALSGALGKRTRFQEKSTSQLVVLAKSGAEVGVEVGAKPEALALNDDTVMESLKFTDENADEVNKAESLPEALKDLVPDDQPQLSPLDQIILLTEATLKDAFSPADTLTAEEILPFAVRVISDKSTNWQIYTQALLVRSRTEVHRSRTMERGILQMQAVVDQVIVDTTATADNNAKGAENGSSEAGTSIPAIQITTDGEVANDTLNLEKPTSFFPVAKSTDSAPAHIRLQYIHALSSPPRWHLESELAYSWASVGSLVSALEIFKRLRLWAEVALCLASNAESNDEDGRGHNGEEKAKAIIRWRLFHRTGVTRTSADEPDENTDISRLRQADYHGPERSPAPPNAPRLWCILGDIEQDPTYYERAWEISKHRYFRAQKSLGEYYLKQNDLTRAKASYTMAVTINRMSSEMWSRLGDINLRIGEFSEASGAFGRAISCADNNLAGGEDARTWSNLGSALYSLYVERVRELQKEKGEKKDSDQPTEAATNGSADSDDEDTAAPAQTPAKHTPTKLLTQSLAAYKRGASIAHDNWRIWDNVITIGSRLRPLVVWDLLLALRNVIRIRKTEDALDIDVLRLLLNEAVLNTPKRDGDNPAEVYDPPRGTPERAVCELIESQIVPLVTVRDELWELVTRERIWKRDYAGAVDAAERAWRAAIGAAAGGGGLAAGAVGGEDKVRNWLEDREGWTNVVERTDELVSVLENYGFEVPAIGAKWKGKARSAVRSVLGKAKETWEGTEEWERLGRLLEGLR</sequence>
<protein>
    <recommendedName>
        <fullName evidence="7">TPR repeat-containing protein</fullName>
    </recommendedName>
</protein>
<organism evidence="5 6">
    <name type="scientific">Lasiosphaeris hirsuta</name>
    <dbReference type="NCBI Taxonomy" id="260670"/>
    <lineage>
        <taxon>Eukaryota</taxon>
        <taxon>Fungi</taxon>
        <taxon>Dikarya</taxon>
        <taxon>Ascomycota</taxon>
        <taxon>Pezizomycotina</taxon>
        <taxon>Sordariomycetes</taxon>
        <taxon>Sordariomycetidae</taxon>
        <taxon>Sordariales</taxon>
        <taxon>Lasiosphaeriaceae</taxon>
        <taxon>Lasiosphaeris</taxon>
    </lineage>
</organism>
<feature type="repeat" description="TPR" evidence="3">
    <location>
        <begin position="682"/>
        <end position="715"/>
    </location>
</feature>
<dbReference type="SMART" id="SM00028">
    <property type="entry name" value="TPR"/>
    <property type="match status" value="2"/>
</dbReference>
<dbReference type="EMBL" id="JAUKUA010000001">
    <property type="protein sequence ID" value="KAK0732225.1"/>
    <property type="molecule type" value="Genomic_DNA"/>
</dbReference>
<dbReference type="Gene3D" id="1.25.40.10">
    <property type="entry name" value="Tetratricopeptide repeat domain"/>
    <property type="match status" value="1"/>
</dbReference>
<dbReference type="PANTHER" id="PTHR16193:SF0">
    <property type="entry name" value="TETRATRICOPEPTIDE REPEAT PROTEIN 27"/>
    <property type="match status" value="1"/>
</dbReference>
<dbReference type="InterPro" id="IPR044244">
    <property type="entry name" value="TTC27/Emw1"/>
</dbReference>
<evidence type="ECO:0000256" key="3">
    <source>
        <dbReference type="PROSITE-ProRule" id="PRU00339"/>
    </source>
</evidence>
<evidence type="ECO:0008006" key="7">
    <source>
        <dbReference type="Google" id="ProtNLM"/>
    </source>
</evidence>
<reference evidence="5" key="1">
    <citation type="submission" date="2023-06" db="EMBL/GenBank/DDBJ databases">
        <title>Genome-scale phylogeny and comparative genomics of the fungal order Sordariales.</title>
        <authorList>
            <consortium name="Lawrence Berkeley National Laboratory"/>
            <person name="Hensen N."/>
            <person name="Bonometti L."/>
            <person name="Westerberg I."/>
            <person name="Brannstrom I.O."/>
            <person name="Guillou S."/>
            <person name="Cros-Aarteil S."/>
            <person name="Calhoun S."/>
            <person name="Haridas S."/>
            <person name="Kuo A."/>
            <person name="Mondo S."/>
            <person name="Pangilinan J."/>
            <person name="Riley R."/>
            <person name="Labutti K."/>
            <person name="Andreopoulos B."/>
            <person name="Lipzen A."/>
            <person name="Chen C."/>
            <person name="Yanf M."/>
            <person name="Daum C."/>
            <person name="Ng V."/>
            <person name="Clum A."/>
            <person name="Steindorff A."/>
            <person name="Ohm R."/>
            <person name="Martin F."/>
            <person name="Silar P."/>
            <person name="Natvig D."/>
            <person name="Lalanne C."/>
            <person name="Gautier V."/>
            <person name="Ament-Velasquez S.L."/>
            <person name="Kruys A."/>
            <person name="Hutchinson M.I."/>
            <person name="Powell A.J."/>
            <person name="Barry K."/>
            <person name="Miller A.N."/>
            <person name="Grigoriev I.V."/>
            <person name="Debuchy R."/>
            <person name="Gladieux P."/>
            <person name="Thoren M.H."/>
            <person name="Johannesson H."/>
        </authorList>
    </citation>
    <scope>NUCLEOTIDE SEQUENCE</scope>
    <source>
        <strain evidence="5">SMH4607-1</strain>
    </source>
</reference>
<gene>
    <name evidence="5" type="ORF">B0H67DRAFT_477973</name>
</gene>
<evidence type="ECO:0000256" key="4">
    <source>
        <dbReference type="SAM" id="MobiDB-lite"/>
    </source>
</evidence>
<dbReference type="InterPro" id="IPR011990">
    <property type="entry name" value="TPR-like_helical_dom_sf"/>
</dbReference>